<dbReference type="EMBL" id="QEEX01000001">
    <property type="protein sequence ID" value="PWB98551.1"/>
    <property type="molecule type" value="Genomic_DNA"/>
</dbReference>
<dbReference type="AlphaFoldDB" id="A0A2U1T3T4"/>
<organism evidence="2 3">
    <name type="scientific">Homoserinimonas hongtaonis</name>
    <dbReference type="NCBI Taxonomy" id="2079791"/>
    <lineage>
        <taxon>Bacteria</taxon>
        <taxon>Bacillati</taxon>
        <taxon>Actinomycetota</taxon>
        <taxon>Actinomycetes</taxon>
        <taxon>Micrococcales</taxon>
        <taxon>Microbacteriaceae</taxon>
        <taxon>Homoserinimonas</taxon>
    </lineage>
</organism>
<evidence type="ECO:0008006" key="4">
    <source>
        <dbReference type="Google" id="ProtNLM"/>
    </source>
</evidence>
<dbReference type="SUPFAM" id="SSF53955">
    <property type="entry name" value="Lysozyme-like"/>
    <property type="match status" value="1"/>
</dbReference>
<dbReference type="GO" id="GO:0008933">
    <property type="term" value="F:peptidoglycan lytic transglycosylase activity"/>
    <property type="evidence" value="ECO:0007669"/>
    <property type="project" value="TreeGrafter"/>
</dbReference>
<protein>
    <recommendedName>
        <fullName evidence="4">Transglycosylase SLT domain-containing protein</fullName>
    </recommendedName>
</protein>
<comment type="caution">
    <text evidence="2">The sequence shown here is derived from an EMBL/GenBank/DDBJ whole genome shotgun (WGS) entry which is preliminary data.</text>
</comment>
<dbReference type="PANTHER" id="PTHR30163">
    <property type="entry name" value="MEMBRANE-BOUND LYTIC MUREIN TRANSGLYCOSYLASE B"/>
    <property type="match status" value="1"/>
</dbReference>
<dbReference type="CDD" id="cd13399">
    <property type="entry name" value="Slt35-like"/>
    <property type="match status" value="1"/>
</dbReference>
<evidence type="ECO:0000313" key="3">
    <source>
        <dbReference type="Proteomes" id="UP000244978"/>
    </source>
</evidence>
<dbReference type="PANTHER" id="PTHR30163:SF8">
    <property type="entry name" value="LYTIC MUREIN TRANSGLYCOSYLASE"/>
    <property type="match status" value="1"/>
</dbReference>
<dbReference type="Gene3D" id="1.10.530.10">
    <property type="match status" value="1"/>
</dbReference>
<dbReference type="Proteomes" id="UP000244978">
    <property type="component" value="Unassembled WGS sequence"/>
</dbReference>
<gene>
    <name evidence="2" type="ORF">DF220_09660</name>
</gene>
<evidence type="ECO:0000256" key="1">
    <source>
        <dbReference type="SAM" id="MobiDB-lite"/>
    </source>
</evidence>
<dbReference type="GO" id="GO:0009253">
    <property type="term" value="P:peptidoglycan catabolic process"/>
    <property type="evidence" value="ECO:0007669"/>
    <property type="project" value="TreeGrafter"/>
</dbReference>
<keyword evidence="3" id="KW-1185">Reference proteome</keyword>
<sequence length="248" mass="25365">MAAGVIALGGTVAIVAMLLTPPGDQTSTSEAPRQSDAAYAAPSPLPPEAEVPAPGAVGRADPDWVRATAQATGIPERALAAYAGAALFKSTDRADCGIGWNHLAAIGLIESDHGRYGGSTIATDGTTVPPIYGIALDGNGVASIPDSDGGTIDGDATHDRAVGPMQIIPGTWRNWHVDGNSDGVEDPQNIDDAVIAASNYLCRSSPDMVDEDGWRAGIHAYNRSDAYAHSVADAANRYDEAAATVAFG</sequence>
<dbReference type="InterPro" id="IPR043426">
    <property type="entry name" value="MltB-like"/>
</dbReference>
<accession>A0A2U1T3T4</accession>
<proteinExistence type="predicted"/>
<evidence type="ECO:0000313" key="2">
    <source>
        <dbReference type="EMBL" id="PWB98551.1"/>
    </source>
</evidence>
<name>A0A2U1T3T4_9MICO</name>
<dbReference type="InterPro" id="IPR023346">
    <property type="entry name" value="Lysozyme-like_dom_sf"/>
</dbReference>
<feature type="region of interest" description="Disordered" evidence="1">
    <location>
        <begin position="24"/>
        <end position="60"/>
    </location>
</feature>
<reference evidence="3" key="1">
    <citation type="submission" date="2018-04" db="EMBL/GenBank/DDBJ databases">
        <authorList>
            <person name="Liu S."/>
            <person name="Wang Z."/>
            <person name="Li J."/>
        </authorList>
    </citation>
    <scope>NUCLEOTIDE SEQUENCE [LARGE SCALE GENOMIC DNA]</scope>
    <source>
        <strain evidence="3">S1194</strain>
    </source>
</reference>